<keyword evidence="2" id="KW-1185">Reference proteome</keyword>
<accession>A0A026WNH5</accession>
<sequence>MLYATSLADNERELINSEKLRRAVVHLVKRDFPHNAPYAKVNPPYFRFMHGASAGL</sequence>
<gene>
    <name evidence="1" type="ORF">X777_02062</name>
</gene>
<dbReference type="AlphaFoldDB" id="A0A026WNH5"/>
<evidence type="ECO:0000313" key="2">
    <source>
        <dbReference type="Proteomes" id="UP000053097"/>
    </source>
</evidence>
<reference evidence="1 2" key="1">
    <citation type="journal article" date="2014" name="Curr. Biol.">
        <title>The genome of the clonal raider ant Cerapachys biroi.</title>
        <authorList>
            <person name="Oxley P.R."/>
            <person name="Ji L."/>
            <person name="Fetter-Pruneda I."/>
            <person name="McKenzie S.K."/>
            <person name="Li C."/>
            <person name="Hu H."/>
            <person name="Zhang G."/>
            <person name="Kronauer D.J."/>
        </authorList>
    </citation>
    <scope>NUCLEOTIDE SEQUENCE [LARGE SCALE GENOMIC DNA]</scope>
</reference>
<dbReference type="EMBL" id="KK107144">
    <property type="protein sequence ID" value="EZA57528.1"/>
    <property type="molecule type" value="Genomic_DNA"/>
</dbReference>
<name>A0A026WNH5_OOCBI</name>
<organism evidence="1 2">
    <name type="scientific">Ooceraea biroi</name>
    <name type="common">Clonal raider ant</name>
    <name type="synonym">Cerapachys biroi</name>
    <dbReference type="NCBI Taxonomy" id="2015173"/>
    <lineage>
        <taxon>Eukaryota</taxon>
        <taxon>Metazoa</taxon>
        <taxon>Ecdysozoa</taxon>
        <taxon>Arthropoda</taxon>
        <taxon>Hexapoda</taxon>
        <taxon>Insecta</taxon>
        <taxon>Pterygota</taxon>
        <taxon>Neoptera</taxon>
        <taxon>Endopterygota</taxon>
        <taxon>Hymenoptera</taxon>
        <taxon>Apocrita</taxon>
        <taxon>Aculeata</taxon>
        <taxon>Formicoidea</taxon>
        <taxon>Formicidae</taxon>
        <taxon>Dorylinae</taxon>
        <taxon>Ooceraea</taxon>
    </lineage>
</organism>
<evidence type="ECO:0000313" key="1">
    <source>
        <dbReference type="EMBL" id="EZA57528.1"/>
    </source>
</evidence>
<proteinExistence type="predicted"/>
<dbReference type="Proteomes" id="UP000053097">
    <property type="component" value="Unassembled WGS sequence"/>
</dbReference>
<protein>
    <submittedName>
        <fullName evidence="1">Uncharacterized protein</fullName>
    </submittedName>
</protein>